<dbReference type="Proteomes" id="UP000014500">
    <property type="component" value="Unassembled WGS sequence"/>
</dbReference>
<dbReference type="PANTHER" id="PTHR12153:SF15">
    <property type="entry name" value="PROTEIN ADENYLYLTRANSFERASE SELO, MITOCHONDRIAL"/>
    <property type="match status" value="1"/>
</dbReference>
<protein>
    <submittedName>
        <fullName evidence="2">Uncharacterized protein</fullName>
    </submittedName>
</protein>
<dbReference type="STRING" id="126957.T1JL60"/>
<dbReference type="PhylomeDB" id="T1JL60"/>
<proteinExistence type="predicted"/>
<keyword evidence="3" id="KW-1185">Reference proteome</keyword>
<organism evidence="2 3">
    <name type="scientific">Strigamia maritima</name>
    <name type="common">European centipede</name>
    <name type="synonym">Geophilus maritimus</name>
    <dbReference type="NCBI Taxonomy" id="126957"/>
    <lineage>
        <taxon>Eukaryota</taxon>
        <taxon>Metazoa</taxon>
        <taxon>Ecdysozoa</taxon>
        <taxon>Arthropoda</taxon>
        <taxon>Myriapoda</taxon>
        <taxon>Chilopoda</taxon>
        <taxon>Pleurostigmophora</taxon>
        <taxon>Geophilomorpha</taxon>
        <taxon>Linotaeniidae</taxon>
        <taxon>Strigamia</taxon>
    </lineage>
</organism>
<evidence type="ECO:0000313" key="2">
    <source>
        <dbReference type="EnsemblMetazoa" id="SMAR014590-PA"/>
    </source>
</evidence>
<dbReference type="AlphaFoldDB" id="T1JL60"/>
<reference evidence="3" key="1">
    <citation type="submission" date="2011-05" db="EMBL/GenBank/DDBJ databases">
        <authorList>
            <person name="Richards S.R."/>
            <person name="Qu J."/>
            <person name="Jiang H."/>
            <person name="Jhangiani S.N."/>
            <person name="Agravi P."/>
            <person name="Goodspeed R."/>
            <person name="Gross S."/>
            <person name="Mandapat C."/>
            <person name="Jackson L."/>
            <person name="Mathew T."/>
            <person name="Pu L."/>
            <person name="Thornton R."/>
            <person name="Saada N."/>
            <person name="Wilczek-Boney K.B."/>
            <person name="Lee S."/>
            <person name="Kovar C."/>
            <person name="Wu Y."/>
            <person name="Scherer S.E."/>
            <person name="Worley K.C."/>
            <person name="Muzny D.M."/>
            <person name="Gibbs R."/>
        </authorList>
    </citation>
    <scope>NUCLEOTIDE SEQUENCE</scope>
    <source>
        <strain evidence="3">Brora</strain>
    </source>
</reference>
<accession>T1JL60</accession>
<dbReference type="EMBL" id="JH432116">
    <property type="status" value="NOT_ANNOTATED_CDS"/>
    <property type="molecule type" value="Genomic_DNA"/>
</dbReference>
<sequence length="232" mass="26713">MELILFDDFLQLLESSGGDYTNCFRCLSLVSLTGSSETVVDQLVSNFSSCERMQNKLKYFLDENGLNLLFNREIEDLMSLYESQPDILQDMKKNQKILQEIREMTPGSKSKNDKIKCTKWMKEYVKRLHVDARGFANVKTYNKKRFDLMNSTNPKFVLRNYLAQNAIHSAENGDYSEVKNLLKIVENPFSDEIDNTIEISGFSLLNTPTSSKSTNPKYDDLPPDWADDLKVT</sequence>
<dbReference type="HOGENOM" id="CLU_1196197_0_0_1"/>
<evidence type="ECO:0000313" key="3">
    <source>
        <dbReference type="Proteomes" id="UP000014500"/>
    </source>
</evidence>
<name>T1JL60_STRMM</name>
<dbReference type="EnsemblMetazoa" id="SMAR014590-RA">
    <property type="protein sequence ID" value="SMAR014590-PA"/>
    <property type="gene ID" value="SMAR014590"/>
</dbReference>
<feature type="region of interest" description="Disordered" evidence="1">
    <location>
        <begin position="209"/>
        <end position="232"/>
    </location>
</feature>
<dbReference type="OMA" id="AFFIGVQ"/>
<dbReference type="eggNOG" id="KOG2542">
    <property type="taxonomic scope" value="Eukaryota"/>
</dbReference>
<evidence type="ECO:0000256" key="1">
    <source>
        <dbReference type="SAM" id="MobiDB-lite"/>
    </source>
</evidence>
<dbReference type="PANTHER" id="PTHR12153">
    <property type="entry name" value="SELENOPROTEIN O"/>
    <property type="match status" value="1"/>
</dbReference>
<reference evidence="2" key="2">
    <citation type="submission" date="2015-02" db="UniProtKB">
        <authorList>
            <consortium name="EnsemblMetazoa"/>
        </authorList>
    </citation>
    <scope>IDENTIFICATION</scope>
</reference>